<dbReference type="RefSeq" id="WP_229991465.1">
    <property type="nucleotide sequence ID" value="NZ_BMSJ01000002.1"/>
</dbReference>
<evidence type="ECO:0000259" key="2">
    <source>
        <dbReference type="PROSITE" id="PS51352"/>
    </source>
</evidence>
<evidence type="ECO:0000313" key="4">
    <source>
        <dbReference type="Proteomes" id="UP000642014"/>
    </source>
</evidence>
<evidence type="ECO:0000313" key="3">
    <source>
        <dbReference type="EMBL" id="GGR14825.1"/>
    </source>
</evidence>
<dbReference type="Proteomes" id="UP000642014">
    <property type="component" value="Unassembled WGS sequence"/>
</dbReference>
<reference evidence="3 4" key="1">
    <citation type="journal article" date="2014" name="Int. J. Syst. Evol. Microbiol.">
        <title>Complete genome sequence of Corynebacterium casei LMG S-19264T (=DSM 44701T), isolated from a smear-ripened cheese.</title>
        <authorList>
            <consortium name="US DOE Joint Genome Institute (JGI-PGF)"/>
            <person name="Walter F."/>
            <person name="Albersmeier A."/>
            <person name="Kalinowski J."/>
            <person name="Ruckert C."/>
        </authorList>
    </citation>
    <scope>NUCLEOTIDE SEQUENCE [LARGE SCALE GENOMIC DNA]</scope>
    <source>
        <strain evidence="3 4">JCM 4205</strain>
    </source>
</reference>
<comment type="caution">
    <text evidence="3">The sequence shown here is derived from an EMBL/GenBank/DDBJ whole genome shotgun (WGS) entry which is preliminary data.</text>
</comment>
<dbReference type="GeneID" id="95458899"/>
<sequence>MSVTTTVVVCLNAVVGVLNLVLLLALARRIADSGHGHGGSAGEAAVTVPENKLADGSPAPAFRVATRQDGVLTGADLPGPAAVGFFSTTCRPCREQAPGFARIASTVPGGRDRVLAVIKGSGQIADDLVELLSPVARVVVEADDANDPTLHPGIGPASEAFGIVRWPSYVEIGADGRIANRESATELFGDSAAELAPQTV</sequence>
<keyword evidence="1" id="KW-0472">Membrane</keyword>
<feature type="transmembrane region" description="Helical" evidence="1">
    <location>
        <begin position="6"/>
        <end position="27"/>
    </location>
</feature>
<dbReference type="AlphaFoldDB" id="A0AAV4KG17"/>
<dbReference type="EMBL" id="BMSJ01000002">
    <property type="protein sequence ID" value="GGR14825.1"/>
    <property type="molecule type" value="Genomic_DNA"/>
</dbReference>
<keyword evidence="1" id="KW-1133">Transmembrane helix</keyword>
<accession>A0AAV4KG17</accession>
<feature type="domain" description="Thioredoxin" evidence="2">
    <location>
        <begin position="53"/>
        <end position="200"/>
    </location>
</feature>
<dbReference type="PROSITE" id="PS51352">
    <property type="entry name" value="THIOREDOXIN_2"/>
    <property type="match status" value="1"/>
</dbReference>
<dbReference type="Gene3D" id="3.40.30.10">
    <property type="entry name" value="Glutaredoxin"/>
    <property type="match status" value="1"/>
</dbReference>
<keyword evidence="1" id="KW-0812">Transmembrane</keyword>
<organism evidence="3 4">
    <name type="scientific">Streptomyces cinereoruber</name>
    <dbReference type="NCBI Taxonomy" id="67260"/>
    <lineage>
        <taxon>Bacteria</taxon>
        <taxon>Bacillati</taxon>
        <taxon>Actinomycetota</taxon>
        <taxon>Actinomycetes</taxon>
        <taxon>Kitasatosporales</taxon>
        <taxon>Streptomycetaceae</taxon>
        <taxon>Streptomyces</taxon>
    </lineage>
</organism>
<gene>
    <name evidence="3" type="ORF">GCM10010497_16350</name>
</gene>
<dbReference type="InterPro" id="IPR013766">
    <property type="entry name" value="Thioredoxin_domain"/>
</dbReference>
<dbReference type="SUPFAM" id="SSF52833">
    <property type="entry name" value="Thioredoxin-like"/>
    <property type="match status" value="1"/>
</dbReference>
<name>A0AAV4KG17_9ACTN</name>
<evidence type="ECO:0000256" key="1">
    <source>
        <dbReference type="SAM" id="Phobius"/>
    </source>
</evidence>
<dbReference type="InterPro" id="IPR036249">
    <property type="entry name" value="Thioredoxin-like_sf"/>
</dbReference>
<proteinExistence type="predicted"/>
<protein>
    <recommendedName>
        <fullName evidence="2">Thioredoxin domain-containing protein</fullName>
    </recommendedName>
</protein>